<dbReference type="Proteomes" id="UP000177515">
    <property type="component" value="Chromosome 2"/>
</dbReference>
<organism evidence="2 3">
    <name type="scientific">Cupriavidus malaysiensis</name>
    <dbReference type="NCBI Taxonomy" id="367825"/>
    <lineage>
        <taxon>Bacteria</taxon>
        <taxon>Pseudomonadati</taxon>
        <taxon>Pseudomonadota</taxon>
        <taxon>Betaproteobacteria</taxon>
        <taxon>Burkholderiales</taxon>
        <taxon>Burkholderiaceae</taxon>
        <taxon>Cupriavidus</taxon>
    </lineage>
</organism>
<reference evidence="2 3" key="1">
    <citation type="submission" date="2016-10" db="EMBL/GenBank/DDBJ databases">
        <title>Complete genome sequences of three Cupriavidus strains isolated from various Malaysian environments.</title>
        <authorList>
            <person name="Abdullah A.A.-A."/>
            <person name="Shafie N.A.H."/>
            <person name="Lau N.S."/>
        </authorList>
    </citation>
    <scope>NUCLEOTIDE SEQUENCE [LARGE SCALE GENOMIC DNA]</scope>
    <source>
        <strain evidence="2 3">USMAA1020</strain>
    </source>
</reference>
<keyword evidence="1" id="KW-0812">Transmembrane</keyword>
<evidence type="ECO:0000313" key="2">
    <source>
        <dbReference type="EMBL" id="AOZ08755.1"/>
    </source>
</evidence>
<name>A0ABM6FAR4_9BURK</name>
<evidence type="ECO:0000313" key="3">
    <source>
        <dbReference type="Proteomes" id="UP000177515"/>
    </source>
</evidence>
<feature type="transmembrane region" description="Helical" evidence="1">
    <location>
        <begin position="64"/>
        <end position="84"/>
    </location>
</feature>
<evidence type="ECO:0008006" key="4">
    <source>
        <dbReference type="Google" id="ProtNLM"/>
    </source>
</evidence>
<feature type="transmembrane region" description="Helical" evidence="1">
    <location>
        <begin position="134"/>
        <end position="151"/>
    </location>
</feature>
<sequence length="170" mass="17634">MLIAILQHTPAWVWLLLAALVAYGLAQTTPKQVSAARAMAAPLVMAVLSGSGLAAAFPHQPLALAAWAASAAAALGLARGLGLWRGMRRAPSARHLLLPGSWLPLALILCLFAIRFAAGVALARDPALALRSDLGIVFAFAYGGVSGIFLARGLQAWRLMRSALPQGLPG</sequence>
<keyword evidence="1" id="KW-1133">Transmembrane helix</keyword>
<protein>
    <recommendedName>
        <fullName evidence="4">Transmembrane protein</fullName>
    </recommendedName>
</protein>
<accession>A0ABM6FAR4</accession>
<keyword evidence="1" id="KW-0472">Membrane</keyword>
<proteinExistence type="predicted"/>
<dbReference type="EMBL" id="CP017755">
    <property type="protein sequence ID" value="AOZ08755.1"/>
    <property type="molecule type" value="Genomic_DNA"/>
</dbReference>
<gene>
    <name evidence="2" type="ORF">BKK80_22875</name>
</gene>
<evidence type="ECO:0000256" key="1">
    <source>
        <dbReference type="SAM" id="Phobius"/>
    </source>
</evidence>
<feature type="transmembrane region" description="Helical" evidence="1">
    <location>
        <begin position="96"/>
        <end position="122"/>
    </location>
</feature>
<dbReference type="InterPro" id="IPR046730">
    <property type="entry name" value="DUF6622"/>
</dbReference>
<dbReference type="Pfam" id="PF20327">
    <property type="entry name" value="DUF6622"/>
    <property type="match status" value="1"/>
</dbReference>
<keyword evidence="3" id="KW-1185">Reference proteome</keyword>
<dbReference type="RefSeq" id="WP_071016808.1">
    <property type="nucleotide sequence ID" value="NZ_CP017755.1"/>
</dbReference>